<dbReference type="Pfam" id="PF09848">
    <property type="entry name" value="SLFN-g3_helicase"/>
    <property type="match status" value="1"/>
</dbReference>
<sequence>MLLGGHFLLFRASAETVAVMALDGSLFLHLSEQYFHVLGHRPGPSEARSWERSIPVLTAALNDAGLGDVEVVLEYALPLNSRRVDAVLAGVHPVTGAPSYVVVELKQWSQAMPDEDDASLCHVDRYARPVLNPIEQVRRYCQYIANFNGAVAGHPERVSGVAYLHNATEFGVAGLRDIECDDHGQLFTAGRRGEFLDYLRAKLSPTVPGARAADELLSGKTAPSRQLMSVAAQEVREREQFVLLDEQQVAYRMVLNAVRKAKEADHKEVVVVTGGPGTGKSVIALSLLGELYRQGVPALHATGSQSFTTTMRKVAGARKREVQDLFKYFNSFMTAGKNSLDVLICDEAHRIRETSANRYTPAAHRTGRAQIEELIDVARVPVFLLDEHQVVRPGEMGTVADIRAAAAVKGLGCSVVHLDGQFRCGGSEAYLRWVVRLLGLEPGGPTLWEPDDRMQLWVAGSPEELEEFLEERRAQGYGARISAGYCWPWSQAPKSGEPLAADVVIGEWARPWNVRGDRGVAGAPPAALWATDPAGFGQVGCVYTAQGFEYDWSGVIIGPDLVWRGDRWVADRTASKDPVFKKSTSDADVDRLIRNTYKVLLTRGMVGTVVYSTDPETRDKLRELVGSREVVAAL</sequence>
<evidence type="ECO:0000259" key="1">
    <source>
        <dbReference type="SMART" id="SM00382"/>
    </source>
</evidence>
<dbReference type="InterPro" id="IPR027417">
    <property type="entry name" value="P-loop_NTPase"/>
</dbReference>
<keyword evidence="3" id="KW-1185">Reference proteome</keyword>
<protein>
    <submittedName>
        <fullName evidence="2">DUF2075 domain-containing protein</fullName>
    </submittedName>
</protein>
<dbReference type="SMART" id="SM00382">
    <property type="entry name" value="AAA"/>
    <property type="match status" value="1"/>
</dbReference>
<feature type="domain" description="AAA+ ATPase" evidence="1">
    <location>
        <begin position="266"/>
        <end position="395"/>
    </location>
</feature>
<dbReference type="Gene3D" id="3.40.50.300">
    <property type="entry name" value="P-loop containing nucleotide triphosphate hydrolases"/>
    <property type="match status" value="1"/>
</dbReference>
<organism evidence="2 3">
    <name type="scientific">Streptomyces luteosporeus</name>
    <dbReference type="NCBI Taxonomy" id="173856"/>
    <lineage>
        <taxon>Bacteria</taxon>
        <taxon>Bacillati</taxon>
        <taxon>Actinomycetota</taxon>
        <taxon>Actinomycetes</taxon>
        <taxon>Kitasatosporales</taxon>
        <taxon>Streptomycetaceae</taxon>
        <taxon>Streptomyces</taxon>
    </lineage>
</organism>
<evidence type="ECO:0000313" key="2">
    <source>
        <dbReference type="EMBL" id="GAA2711420.1"/>
    </source>
</evidence>
<dbReference type="InterPro" id="IPR018647">
    <property type="entry name" value="SLFN_3-like_DNA/RNA_helicase"/>
</dbReference>
<dbReference type="Proteomes" id="UP001500886">
    <property type="component" value="Unassembled WGS sequence"/>
</dbReference>
<name>A0ABN3TPQ2_9ACTN</name>
<dbReference type="CDD" id="cd00009">
    <property type="entry name" value="AAA"/>
    <property type="match status" value="1"/>
</dbReference>
<reference evidence="2 3" key="1">
    <citation type="journal article" date="2019" name="Int. J. Syst. Evol. Microbiol.">
        <title>The Global Catalogue of Microorganisms (GCM) 10K type strain sequencing project: providing services to taxonomists for standard genome sequencing and annotation.</title>
        <authorList>
            <consortium name="The Broad Institute Genomics Platform"/>
            <consortium name="The Broad Institute Genome Sequencing Center for Infectious Disease"/>
            <person name="Wu L."/>
            <person name="Ma J."/>
        </authorList>
    </citation>
    <scope>NUCLEOTIDE SEQUENCE [LARGE SCALE GENOMIC DNA]</scope>
    <source>
        <strain evidence="2 3">JCM 4542</strain>
    </source>
</reference>
<evidence type="ECO:0000313" key="3">
    <source>
        <dbReference type="Proteomes" id="UP001500886"/>
    </source>
</evidence>
<gene>
    <name evidence="2" type="ORF">GCM10010315_13300</name>
</gene>
<dbReference type="InterPro" id="IPR003593">
    <property type="entry name" value="AAA+_ATPase"/>
</dbReference>
<comment type="caution">
    <text evidence="2">The sequence shown here is derived from an EMBL/GenBank/DDBJ whole genome shotgun (WGS) entry which is preliminary data.</text>
</comment>
<proteinExistence type="predicted"/>
<dbReference type="SUPFAM" id="SSF52540">
    <property type="entry name" value="P-loop containing nucleoside triphosphate hydrolases"/>
    <property type="match status" value="1"/>
</dbReference>
<dbReference type="EMBL" id="BAAASL010000004">
    <property type="protein sequence ID" value="GAA2711420.1"/>
    <property type="molecule type" value="Genomic_DNA"/>
</dbReference>
<accession>A0ABN3TPQ2</accession>